<gene>
    <name evidence="2" type="ORF">HK099_008716</name>
</gene>
<comment type="caution">
    <text evidence="2">The sequence shown here is derived from an EMBL/GenBank/DDBJ whole genome shotgun (WGS) entry which is preliminary data.</text>
</comment>
<organism evidence="2 3">
    <name type="scientific">Clydaea vesicula</name>
    <dbReference type="NCBI Taxonomy" id="447962"/>
    <lineage>
        <taxon>Eukaryota</taxon>
        <taxon>Fungi</taxon>
        <taxon>Fungi incertae sedis</taxon>
        <taxon>Chytridiomycota</taxon>
        <taxon>Chytridiomycota incertae sedis</taxon>
        <taxon>Chytridiomycetes</taxon>
        <taxon>Lobulomycetales</taxon>
        <taxon>Lobulomycetaceae</taxon>
        <taxon>Clydaea</taxon>
    </lineage>
</organism>
<evidence type="ECO:0000256" key="1">
    <source>
        <dbReference type="SAM" id="SignalP"/>
    </source>
</evidence>
<evidence type="ECO:0000313" key="2">
    <source>
        <dbReference type="EMBL" id="KAJ3208507.1"/>
    </source>
</evidence>
<dbReference type="Proteomes" id="UP001211065">
    <property type="component" value="Unassembled WGS sequence"/>
</dbReference>
<dbReference type="EMBL" id="JADGJW010000991">
    <property type="protein sequence ID" value="KAJ3208507.1"/>
    <property type="molecule type" value="Genomic_DNA"/>
</dbReference>
<keyword evidence="3" id="KW-1185">Reference proteome</keyword>
<name>A0AAD5TX53_9FUNG</name>
<dbReference type="AlphaFoldDB" id="A0AAD5TX53"/>
<protein>
    <submittedName>
        <fullName evidence="2">Uncharacterized protein</fullName>
    </submittedName>
</protein>
<proteinExistence type="predicted"/>
<feature type="chain" id="PRO_5042125684" evidence="1">
    <location>
        <begin position="22"/>
        <end position="243"/>
    </location>
</feature>
<reference evidence="2" key="1">
    <citation type="submission" date="2020-05" db="EMBL/GenBank/DDBJ databases">
        <title>Phylogenomic resolution of chytrid fungi.</title>
        <authorList>
            <person name="Stajich J.E."/>
            <person name="Amses K."/>
            <person name="Simmons R."/>
            <person name="Seto K."/>
            <person name="Myers J."/>
            <person name="Bonds A."/>
            <person name="Quandt C.A."/>
            <person name="Barry K."/>
            <person name="Liu P."/>
            <person name="Grigoriev I."/>
            <person name="Longcore J.E."/>
            <person name="James T.Y."/>
        </authorList>
    </citation>
    <scope>NUCLEOTIDE SEQUENCE</scope>
    <source>
        <strain evidence="2">JEL0476</strain>
    </source>
</reference>
<evidence type="ECO:0000313" key="3">
    <source>
        <dbReference type="Proteomes" id="UP001211065"/>
    </source>
</evidence>
<keyword evidence="1" id="KW-0732">Signal</keyword>
<feature type="signal peptide" evidence="1">
    <location>
        <begin position="1"/>
        <end position="21"/>
    </location>
</feature>
<sequence length="243" mass="27327">MNFSLASIAFFFLNFVAGCDSIGNYCGDVRVSEEKSHIFQSVWGDVEDKFNSDDVMQVINRRCEGRGCIGTVPLFESTIELKAIAGTTALLYALRNMTFEVLQHDFACWNEVYSRDFETPNGTVTRTYTKKFVRVPYSINIKGYREGKGSGFFIVNFNEMVPENKYSACAWVAFGLSLGTAEGVPVLADFSCMNLGQRVLGENVQTTTRVQISENQFNITQVIDVDGRMVEESYIETLIKTYN</sequence>
<accession>A0AAD5TX53</accession>